<keyword evidence="4" id="KW-1185">Reference proteome</keyword>
<dbReference type="InterPro" id="IPR006531">
    <property type="entry name" value="Gp5/Vgr_OB"/>
</dbReference>
<feature type="compositionally biased region" description="Low complexity" evidence="1">
    <location>
        <begin position="377"/>
        <end position="388"/>
    </location>
</feature>
<dbReference type="AlphaFoldDB" id="A1ZX18"/>
<dbReference type="Proteomes" id="UP000004095">
    <property type="component" value="Unassembled WGS sequence"/>
</dbReference>
<evidence type="ECO:0000256" key="1">
    <source>
        <dbReference type="SAM" id="MobiDB-lite"/>
    </source>
</evidence>
<feature type="compositionally biased region" description="Gly residues" evidence="1">
    <location>
        <begin position="367"/>
        <end position="376"/>
    </location>
</feature>
<dbReference type="eggNOG" id="COG3501">
    <property type="taxonomic scope" value="Bacteria"/>
</dbReference>
<reference evidence="3 4" key="1">
    <citation type="submission" date="2007-01" db="EMBL/GenBank/DDBJ databases">
        <authorList>
            <person name="Haygood M."/>
            <person name="Podell S."/>
            <person name="Anderson C."/>
            <person name="Hopkinson B."/>
            <person name="Roe K."/>
            <person name="Barbeau K."/>
            <person name="Gaasterland T."/>
            <person name="Ferriera S."/>
            <person name="Johnson J."/>
            <person name="Kravitz S."/>
            <person name="Beeson K."/>
            <person name="Sutton G."/>
            <person name="Rogers Y.-H."/>
            <person name="Friedman R."/>
            <person name="Frazier M."/>
            <person name="Venter J.C."/>
        </authorList>
    </citation>
    <scope>NUCLEOTIDE SEQUENCE [LARGE SCALE GENOMIC DNA]</scope>
    <source>
        <strain evidence="3 4">ATCC 23134</strain>
    </source>
</reference>
<gene>
    <name evidence="3" type="ORF">M23134_06086</name>
</gene>
<dbReference type="Gene3D" id="2.40.50.230">
    <property type="entry name" value="Gp5 N-terminal domain"/>
    <property type="match status" value="1"/>
</dbReference>
<dbReference type="SUPFAM" id="SSF69255">
    <property type="entry name" value="gp5 N-terminal domain-like"/>
    <property type="match status" value="1"/>
</dbReference>
<sequence>MAQTPKTLVNVQVFAGKDGSTAMPGEFLLTSVEIKKSINKIPRAILTFVDGGVAEHEKFAVIESGLFDQWNKVVIKAGYNNVIDKTPLFEGYIFDQDLKLGSPNKFTVTCFNQAKYLTLTSLKDVLEKKKPIEAVDFVLKNNEHKSKVKGKVKDTSKSKAEAKDQIILDPQVNCWKYILDNLSNYIAVPNDKELSIEAPDFAQTPSDFQIKYGKNLRSFEVKEASTSLRAIEIKGYDEKSPDKPLEDTKTAKQLYGSFTKYLNSDSGSVFDVNKIPEYISGTHIHTKADMENILETRKTQNLLGFKSGKIVISGSNEVELATMVEVEGLPTEYSQSYFVGGIEHKIASDWVTTLKIGLESNGLGATGSGASTGGSLGSSSSSSSGEGASASGNLTLGVVHSIHEDANGTYKIKVNIHKFGDKIVEARMVQPYAGNGLGKDAQDKGEGMLFFPNVGSEVILTPIEGDENYWVILGCLYSPVSKPSAEVKEGAAQPDEKNLHKSIVTKHFVLDFFDDDAKTRMTLASRDDGKTALNAKKYQISMDIKDKPNIQILFDKTFIKLDEEEGVMIDSAKNITLKAKDDILLDANKITIKAKADVAVDGQNVNAKAKVAFNAEGAQVAVKGKSMVNVESSGPAAVKGTPLNLG</sequence>
<dbReference type="RefSeq" id="WP_002703573.1">
    <property type="nucleotide sequence ID" value="NZ_AAWS01000055.1"/>
</dbReference>
<name>A1ZX18_MICM2</name>
<feature type="region of interest" description="Disordered" evidence="1">
    <location>
        <begin position="367"/>
        <end position="388"/>
    </location>
</feature>
<evidence type="ECO:0000313" key="3">
    <source>
        <dbReference type="EMBL" id="EAY25098.1"/>
    </source>
</evidence>
<evidence type="ECO:0000313" key="4">
    <source>
        <dbReference type="Proteomes" id="UP000004095"/>
    </source>
</evidence>
<comment type="caution">
    <text evidence="3">The sequence shown here is derived from an EMBL/GenBank/DDBJ whole genome shotgun (WGS) entry which is preliminary data.</text>
</comment>
<accession>A1ZX18</accession>
<organism evidence="3 4">
    <name type="scientific">Microscilla marina ATCC 23134</name>
    <dbReference type="NCBI Taxonomy" id="313606"/>
    <lineage>
        <taxon>Bacteria</taxon>
        <taxon>Pseudomonadati</taxon>
        <taxon>Bacteroidota</taxon>
        <taxon>Cytophagia</taxon>
        <taxon>Cytophagales</taxon>
        <taxon>Microscillaceae</taxon>
        <taxon>Microscilla</taxon>
    </lineage>
</organism>
<proteinExistence type="predicted"/>
<dbReference type="OrthoDB" id="1907165at2"/>
<protein>
    <recommendedName>
        <fullName evidence="2">Gp5/Type VI secretion system Vgr protein OB-fold domain-containing protein</fullName>
    </recommendedName>
</protein>
<feature type="domain" description="Gp5/Type VI secretion system Vgr protein OB-fold" evidence="2">
    <location>
        <begin position="396"/>
        <end position="477"/>
    </location>
</feature>
<dbReference type="Pfam" id="PF04717">
    <property type="entry name" value="Phage_base_V"/>
    <property type="match status" value="1"/>
</dbReference>
<evidence type="ECO:0000259" key="2">
    <source>
        <dbReference type="Pfam" id="PF04717"/>
    </source>
</evidence>
<dbReference type="InterPro" id="IPR037026">
    <property type="entry name" value="Vgr_OB-fold_dom_sf"/>
</dbReference>
<dbReference type="EMBL" id="AAWS01000055">
    <property type="protein sequence ID" value="EAY25098.1"/>
    <property type="molecule type" value="Genomic_DNA"/>
</dbReference>